<dbReference type="EMBL" id="CXWD01000004">
    <property type="protein sequence ID" value="CTQ67236.1"/>
    <property type="molecule type" value="Genomic_DNA"/>
</dbReference>
<proteinExistence type="predicted"/>
<keyword evidence="2" id="KW-1185">Reference proteome</keyword>
<reference evidence="2" key="1">
    <citation type="submission" date="2015-07" db="EMBL/GenBank/DDBJ databases">
        <authorList>
            <person name="Rodrigo-Torres Lidia"/>
            <person name="Arahal R.David."/>
        </authorList>
    </citation>
    <scope>NUCLEOTIDE SEQUENCE [LARGE SCALE GENOMIC DNA]</scope>
    <source>
        <strain evidence="2">CECT 5112</strain>
    </source>
</reference>
<protein>
    <submittedName>
        <fullName evidence="1">Uncharacterized protein</fullName>
    </submittedName>
</protein>
<sequence>MRYETHRRDRNLTEFGRILQLWMDFSELGTIRFTLRRQPF</sequence>
<organism evidence="1 2">
    <name type="scientific">Roseibium alexandrii</name>
    <dbReference type="NCBI Taxonomy" id="388408"/>
    <lineage>
        <taxon>Bacteria</taxon>
        <taxon>Pseudomonadati</taxon>
        <taxon>Pseudomonadota</taxon>
        <taxon>Alphaproteobacteria</taxon>
        <taxon>Hyphomicrobiales</taxon>
        <taxon>Stappiaceae</taxon>
        <taxon>Roseibium</taxon>
    </lineage>
</organism>
<dbReference type="STRING" id="388408.LAX5112_01283"/>
<dbReference type="AlphaFoldDB" id="A0A0M6ZYF2"/>
<gene>
    <name evidence="1" type="ORF">LAX5112_01283</name>
</gene>
<evidence type="ECO:0000313" key="2">
    <source>
        <dbReference type="Proteomes" id="UP000053235"/>
    </source>
</evidence>
<dbReference type="Proteomes" id="UP000053235">
    <property type="component" value="Unassembled WGS sequence"/>
</dbReference>
<accession>A0A0M6ZYF2</accession>
<evidence type="ECO:0000313" key="1">
    <source>
        <dbReference type="EMBL" id="CTQ67236.1"/>
    </source>
</evidence>
<name>A0A0M6ZYF2_9HYPH</name>